<name>A0A4V5PNH9_9BACT</name>
<feature type="region of interest" description="Disordered" evidence="1">
    <location>
        <begin position="376"/>
        <end position="471"/>
    </location>
</feature>
<feature type="domain" description="DUF2169" evidence="2">
    <location>
        <begin position="80"/>
        <end position="354"/>
    </location>
</feature>
<dbReference type="EMBL" id="SSMQ01000003">
    <property type="protein sequence ID" value="TKD12482.1"/>
    <property type="molecule type" value="Genomic_DNA"/>
</dbReference>
<feature type="region of interest" description="Disordered" evidence="1">
    <location>
        <begin position="1"/>
        <end position="23"/>
    </location>
</feature>
<dbReference type="Proteomes" id="UP000309215">
    <property type="component" value="Unassembled WGS sequence"/>
</dbReference>
<evidence type="ECO:0000313" key="3">
    <source>
        <dbReference type="EMBL" id="TKD12482.1"/>
    </source>
</evidence>
<dbReference type="InterPro" id="IPR018683">
    <property type="entry name" value="DUF2169"/>
</dbReference>
<sequence length="471" mass="50925">MVPQPTRNRARMPRARRARSVEGRGLRLEHAGVRDVALTRPPSFAYYFFSSSRRDPMQIVSNAPFPCASLIWPNRAQGWVFTVVCKATFSLAPGTSPLAEDPEDIAAADEHWDDDTNRSLRVPSDVVPFKPRADVLLVGSAHAPQQVPARSVVARLLVGEVDKSIEVTQDRWFQPDGSLAEGQRFTRMPLVFERAGGGPDTANPVGVRAGWADAMGRVRVPNITWPGVTVRAPSDFVEPVGFGPLAPAWPARRERLGALARGSLPERWYESHIPDGFDFRYFNAAPPDQQTDFIPPNARILLENLHPSVPRLVTSLPGLAPVFLVEGRGQGPQPMRADTLWIDTDRLLCTLTFRAQIPIRLRDEPGEVKVWLDSAPPSKAAAAPEAPPRPQKSIPPSEEAEAKAPRLKPPPAQTIADPSLAQGATGRVLPFQSTPGAAPEPARPPASGGRLPFLSAPASSLSAPAAAPPPA</sequence>
<dbReference type="AlphaFoldDB" id="A0A4V5PNH9"/>
<protein>
    <submittedName>
        <fullName evidence="3">DUF2169 domain-containing protein</fullName>
    </submittedName>
</protein>
<keyword evidence="4" id="KW-1185">Reference proteome</keyword>
<dbReference type="OrthoDB" id="5290767at2"/>
<feature type="compositionally biased region" description="Low complexity" evidence="1">
    <location>
        <begin position="435"/>
        <end position="465"/>
    </location>
</feature>
<evidence type="ECO:0000313" key="4">
    <source>
        <dbReference type="Proteomes" id="UP000309215"/>
    </source>
</evidence>
<accession>A0A4V5PNH9</accession>
<gene>
    <name evidence="3" type="ORF">E8A74_05140</name>
</gene>
<proteinExistence type="predicted"/>
<evidence type="ECO:0000256" key="1">
    <source>
        <dbReference type="SAM" id="MobiDB-lite"/>
    </source>
</evidence>
<comment type="caution">
    <text evidence="3">The sequence shown here is derived from an EMBL/GenBank/DDBJ whole genome shotgun (WGS) entry which is preliminary data.</text>
</comment>
<dbReference type="Pfam" id="PF09937">
    <property type="entry name" value="DUF2169"/>
    <property type="match status" value="1"/>
</dbReference>
<feature type="non-terminal residue" evidence="3">
    <location>
        <position position="471"/>
    </location>
</feature>
<evidence type="ECO:0000259" key="2">
    <source>
        <dbReference type="Pfam" id="PF09937"/>
    </source>
</evidence>
<feature type="compositionally biased region" description="Basic residues" evidence="1">
    <location>
        <begin position="8"/>
        <end position="18"/>
    </location>
</feature>
<organism evidence="3 4">
    <name type="scientific">Polyangium fumosum</name>
    <dbReference type="NCBI Taxonomy" id="889272"/>
    <lineage>
        <taxon>Bacteria</taxon>
        <taxon>Pseudomonadati</taxon>
        <taxon>Myxococcota</taxon>
        <taxon>Polyangia</taxon>
        <taxon>Polyangiales</taxon>
        <taxon>Polyangiaceae</taxon>
        <taxon>Polyangium</taxon>
    </lineage>
</organism>
<reference evidence="3 4" key="1">
    <citation type="submission" date="2019-04" db="EMBL/GenBank/DDBJ databases">
        <authorList>
            <person name="Li Y."/>
            <person name="Wang J."/>
        </authorList>
    </citation>
    <scope>NUCLEOTIDE SEQUENCE [LARGE SCALE GENOMIC DNA]</scope>
    <source>
        <strain evidence="3 4">DSM 14668</strain>
    </source>
</reference>